<keyword evidence="2" id="KW-1003">Cell membrane</keyword>
<gene>
    <name evidence="8" type="ORF">KDW_08130</name>
</gene>
<comment type="subcellular location">
    <subcellularLocation>
        <location evidence="1">Cell membrane</location>
        <topology evidence="1">Multi-pass membrane protein</topology>
    </subcellularLocation>
</comment>
<dbReference type="GO" id="GO:0005886">
    <property type="term" value="C:plasma membrane"/>
    <property type="evidence" value="ECO:0007669"/>
    <property type="project" value="UniProtKB-SubCell"/>
</dbReference>
<dbReference type="Proteomes" id="UP000326912">
    <property type="component" value="Unassembled WGS sequence"/>
</dbReference>
<evidence type="ECO:0000256" key="5">
    <source>
        <dbReference type="ARBA" id="ARBA00023136"/>
    </source>
</evidence>
<accession>A0A5J4KKE3</accession>
<evidence type="ECO:0000256" key="1">
    <source>
        <dbReference type="ARBA" id="ARBA00004651"/>
    </source>
</evidence>
<evidence type="ECO:0000256" key="6">
    <source>
        <dbReference type="SAM" id="Phobius"/>
    </source>
</evidence>
<name>A0A5J4KKE3_9CHLR</name>
<dbReference type="EMBL" id="BKZW01000001">
    <property type="protein sequence ID" value="GER86651.1"/>
    <property type="molecule type" value="Genomic_DNA"/>
</dbReference>
<reference evidence="8 9" key="1">
    <citation type="submission" date="2019-10" db="EMBL/GenBank/DDBJ databases">
        <title>Dictyobacter vulcani sp. nov., within the class Ktedonobacteria, isolated from soil of volcanic Mt. Zao.</title>
        <authorList>
            <person name="Zheng Y."/>
            <person name="Wang C.M."/>
            <person name="Sakai Y."/>
            <person name="Abe K."/>
            <person name="Yokota A."/>
            <person name="Yabe S."/>
        </authorList>
    </citation>
    <scope>NUCLEOTIDE SEQUENCE [LARGE SCALE GENOMIC DNA]</scope>
    <source>
        <strain evidence="8 9">W12</strain>
    </source>
</reference>
<keyword evidence="9" id="KW-1185">Reference proteome</keyword>
<proteinExistence type="predicted"/>
<feature type="transmembrane region" description="Helical" evidence="6">
    <location>
        <begin position="12"/>
        <end position="33"/>
    </location>
</feature>
<feature type="transmembrane region" description="Helical" evidence="6">
    <location>
        <begin position="39"/>
        <end position="56"/>
    </location>
</feature>
<dbReference type="InterPro" id="IPR004869">
    <property type="entry name" value="MMPL_dom"/>
</dbReference>
<dbReference type="PANTHER" id="PTHR33406:SF13">
    <property type="entry name" value="MEMBRANE PROTEIN YDFJ"/>
    <property type="match status" value="1"/>
</dbReference>
<comment type="caution">
    <text evidence="8">The sequence shown here is derived from an EMBL/GenBank/DDBJ whole genome shotgun (WGS) entry which is preliminary data.</text>
</comment>
<dbReference type="PANTHER" id="PTHR33406">
    <property type="entry name" value="MEMBRANE PROTEIN MJ1562-RELATED"/>
    <property type="match status" value="1"/>
</dbReference>
<evidence type="ECO:0000256" key="2">
    <source>
        <dbReference type="ARBA" id="ARBA00022475"/>
    </source>
</evidence>
<evidence type="ECO:0000313" key="8">
    <source>
        <dbReference type="EMBL" id="GER86651.1"/>
    </source>
</evidence>
<keyword evidence="5 6" id="KW-0472">Membrane</keyword>
<evidence type="ECO:0000259" key="7">
    <source>
        <dbReference type="Pfam" id="PF03176"/>
    </source>
</evidence>
<dbReference type="AlphaFoldDB" id="A0A5J4KKE3"/>
<dbReference type="InterPro" id="IPR050545">
    <property type="entry name" value="Mycobact_MmpL"/>
</dbReference>
<keyword evidence="3 6" id="KW-0812">Transmembrane</keyword>
<dbReference type="SUPFAM" id="SSF82866">
    <property type="entry name" value="Multidrug efflux transporter AcrB transmembrane domain"/>
    <property type="match status" value="1"/>
</dbReference>
<keyword evidence="4 6" id="KW-1133">Transmembrane helix</keyword>
<evidence type="ECO:0000313" key="9">
    <source>
        <dbReference type="Proteomes" id="UP000326912"/>
    </source>
</evidence>
<evidence type="ECO:0000256" key="3">
    <source>
        <dbReference type="ARBA" id="ARBA00022692"/>
    </source>
</evidence>
<dbReference type="PROSITE" id="PS51257">
    <property type="entry name" value="PROKAR_LIPOPROTEIN"/>
    <property type="match status" value="1"/>
</dbReference>
<protein>
    <recommendedName>
        <fullName evidence="7">Membrane transport protein MMPL domain-containing protein</fullName>
    </recommendedName>
</protein>
<evidence type="ECO:0000256" key="4">
    <source>
        <dbReference type="ARBA" id="ARBA00022989"/>
    </source>
</evidence>
<feature type="domain" description="Membrane transport protein MMPL" evidence="7">
    <location>
        <begin position="4"/>
        <end position="70"/>
    </location>
</feature>
<organism evidence="8 9">
    <name type="scientific">Dictyobacter vulcani</name>
    <dbReference type="NCBI Taxonomy" id="2607529"/>
    <lineage>
        <taxon>Bacteria</taxon>
        <taxon>Bacillati</taxon>
        <taxon>Chloroflexota</taxon>
        <taxon>Ktedonobacteria</taxon>
        <taxon>Ktedonobacterales</taxon>
        <taxon>Dictyobacteraceae</taxon>
        <taxon>Dictyobacter</taxon>
    </lineage>
</organism>
<sequence>MALGLQRSGGIITSAAVIVIVVSACFATADMILVKALGLGMALAVVIDATLVRGLLVPATMRLLGDWNWWLPFFGVQRHPPSLAEASVSGVSGTEDAATPSTDSDMHVGAKNEKKHTVFFQVLDPACLPATYIDFIVLYISWFSFYLGNIATGQTAARADKPAAYSLSSG</sequence>
<dbReference type="Pfam" id="PF03176">
    <property type="entry name" value="MMPL"/>
    <property type="match status" value="1"/>
</dbReference>
<dbReference type="RefSeq" id="WP_162004929.1">
    <property type="nucleotide sequence ID" value="NZ_BKZW01000001.1"/>
</dbReference>